<comment type="similarity">
    <text evidence="3">Belongs to the type II topoisomerase GyrB family.</text>
</comment>
<keyword evidence="9" id="KW-0799">Topoisomerase</keyword>
<sequence length="645" mass="72551">MVKNNNYSAKDIEILEGLEPVRKRPGMYIGGTDETAFHHLATEIIDNSMDEVTAGHAKNIYVKLNKDKSLTVTDDGRGIPLDKHPKKNKTALEIVMTTLHSGGKFKEGTYSTSAGLHGVGLSVVNALSEKLKIEVFKNSTIFEQNYSKGKPLNKLTKKGKSKIKNGTQVTLIPDKEIFGKDLNFIPNKLYNLCKSKAYLVKGITIHWECDRSLINRKDDTPNIAKLFFPEGIVEYLDSETKNFTKINDKTCHHKNNFDDDKGKFEFAIQWHNEISEFKISFCNSVLTTNGGTHEQGFRSGVAKSIRKIAKFKNNKLVASASADEILSNASYILSVFINNPEFEGQTKSRLSSAYIQKYCDASIAKSVEDWFNQHPKASNSILNFIEGKIREKNLLDQNLDVGRQSATRKIRLPGKLADCTSSKVEGTELFIVEGDSAGGSAKQARDRNFQAILPLRGKILNVKNSNTAKILANTEISNLLQALGCQRREKYIDKDLRYEKVIIMTDADVDGDHIASLLLTFFFFEMPNLIKNGHLYLAVPPLYKLTISNQIYYVRNDIEKDKLLKNLKKGSKIEVSRFKGLGEMMAQQLKETTMDIKTRSLIRVTVPNSDYKKTNKLISNIMGKNADLRLKFIEENAPKAKNIDL</sequence>
<dbReference type="SMART" id="SM00387">
    <property type="entry name" value="HATPase_c"/>
    <property type="match status" value="1"/>
</dbReference>
<dbReference type="EMBL" id="RGGN01000029">
    <property type="protein sequence ID" value="NCU62735.1"/>
    <property type="molecule type" value="Genomic_DNA"/>
</dbReference>
<dbReference type="Pfam" id="PF01751">
    <property type="entry name" value="Toprim"/>
    <property type="match status" value="1"/>
</dbReference>
<dbReference type="SUPFAM" id="SSF54211">
    <property type="entry name" value="Ribosomal protein S5 domain 2-like"/>
    <property type="match status" value="1"/>
</dbReference>
<dbReference type="PROSITE" id="PS00177">
    <property type="entry name" value="TOPOISOMERASE_II"/>
    <property type="match status" value="1"/>
</dbReference>
<dbReference type="Gene3D" id="3.30.565.10">
    <property type="entry name" value="Histidine kinase-like ATPase, C-terminal domain"/>
    <property type="match status" value="1"/>
</dbReference>
<dbReference type="FunFam" id="3.40.50.670:FF:000001">
    <property type="entry name" value="DNA topoisomerase 2"/>
    <property type="match status" value="1"/>
</dbReference>
<dbReference type="GO" id="GO:0003918">
    <property type="term" value="F:DNA topoisomerase type II (double strand cut, ATP-hydrolyzing) activity"/>
    <property type="evidence" value="ECO:0007669"/>
    <property type="project" value="UniProtKB-EC"/>
</dbReference>
<dbReference type="Pfam" id="PF00986">
    <property type="entry name" value="DNA_gyraseB_C"/>
    <property type="match status" value="1"/>
</dbReference>
<accession>A0A845SDU2</accession>
<dbReference type="Pfam" id="PF02518">
    <property type="entry name" value="HATPase_c"/>
    <property type="match status" value="1"/>
</dbReference>
<dbReference type="AlphaFoldDB" id="A0A845SDU2"/>
<dbReference type="SMART" id="SM00433">
    <property type="entry name" value="TOP2c"/>
    <property type="match status" value="1"/>
</dbReference>
<dbReference type="InterPro" id="IPR006171">
    <property type="entry name" value="TOPRIM_dom"/>
</dbReference>
<protein>
    <recommendedName>
        <fullName evidence="4">DNA topoisomerase (ATP-hydrolyzing)</fullName>
        <ecNumber evidence="4">5.6.2.2</ecNumber>
    </recommendedName>
</protein>
<dbReference type="CDD" id="cd16928">
    <property type="entry name" value="HATPase_GyrB-like"/>
    <property type="match status" value="1"/>
</dbReference>
<keyword evidence="7" id="KW-0067">ATP-binding</keyword>
<evidence type="ECO:0000256" key="9">
    <source>
        <dbReference type="ARBA" id="ARBA00023029"/>
    </source>
</evidence>
<keyword evidence="6" id="KW-0547">Nucleotide-binding</keyword>
<evidence type="ECO:0000256" key="5">
    <source>
        <dbReference type="ARBA" id="ARBA00022723"/>
    </source>
</evidence>
<proteinExistence type="inferred from homology"/>
<reference evidence="13 14" key="1">
    <citation type="submission" date="2018-10" db="EMBL/GenBank/DDBJ databases">
        <title>Iterative Subtractive Binning of Freshwater Chronoseries Metagenomes Recovers Nearly Complete Genomes from over Four Hundred Novel Species.</title>
        <authorList>
            <person name="Rodriguez-R L.M."/>
            <person name="Tsementzi D."/>
            <person name="Luo C."/>
            <person name="Konstantinidis K.T."/>
        </authorList>
    </citation>
    <scope>NUCLEOTIDE SEQUENCE [LARGE SCALE GENOMIC DNA]</scope>
    <source>
        <strain evidence="13">WB7_2B_003</strain>
    </source>
</reference>
<keyword evidence="5" id="KW-0479">Metal-binding</keyword>
<comment type="cofactor">
    <cofactor evidence="2">
        <name>Mg(2+)</name>
        <dbReference type="ChEBI" id="CHEBI:18420"/>
    </cofactor>
</comment>
<dbReference type="SUPFAM" id="SSF56719">
    <property type="entry name" value="Type II DNA topoisomerase"/>
    <property type="match status" value="1"/>
</dbReference>
<evidence type="ECO:0000256" key="10">
    <source>
        <dbReference type="ARBA" id="ARBA00023125"/>
    </source>
</evidence>
<evidence type="ECO:0000313" key="13">
    <source>
        <dbReference type="EMBL" id="NCU62735.1"/>
    </source>
</evidence>
<dbReference type="GO" id="GO:0006265">
    <property type="term" value="P:DNA topological change"/>
    <property type="evidence" value="ECO:0007669"/>
    <property type="project" value="InterPro"/>
</dbReference>
<dbReference type="PANTHER" id="PTHR45866:SF1">
    <property type="entry name" value="DNA GYRASE SUBUNIT B, MITOCHONDRIAL"/>
    <property type="match status" value="1"/>
</dbReference>
<dbReference type="Proteomes" id="UP000572953">
    <property type="component" value="Unassembled WGS sequence"/>
</dbReference>
<dbReference type="InterPro" id="IPR018522">
    <property type="entry name" value="TopoIIA_CS"/>
</dbReference>
<dbReference type="Gene3D" id="3.30.230.10">
    <property type="match status" value="1"/>
</dbReference>
<dbReference type="EC" id="5.6.2.2" evidence="4"/>
<evidence type="ECO:0000256" key="3">
    <source>
        <dbReference type="ARBA" id="ARBA00010708"/>
    </source>
</evidence>
<evidence type="ECO:0000256" key="4">
    <source>
        <dbReference type="ARBA" id="ARBA00012895"/>
    </source>
</evidence>
<dbReference type="InterPro" id="IPR000565">
    <property type="entry name" value="Topo_IIA_B"/>
</dbReference>
<keyword evidence="10" id="KW-0238">DNA-binding</keyword>
<evidence type="ECO:0000256" key="2">
    <source>
        <dbReference type="ARBA" id="ARBA00001946"/>
    </source>
</evidence>
<name>A0A845SDU2_9PROT</name>
<evidence type="ECO:0000256" key="1">
    <source>
        <dbReference type="ARBA" id="ARBA00000185"/>
    </source>
</evidence>
<dbReference type="Pfam" id="PF00204">
    <property type="entry name" value="DNA_gyraseB"/>
    <property type="match status" value="1"/>
</dbReference>
<dbReference type="InterPro" id="IPR014721">
    <property type="entry name" value="Ribsml_uS5_D2-typ_fold_subgr"/>
</dbReference>
<evidence type="ECO:0000256" key="11">
    <source>
        <dbReference type="ARBA" id="ARBA00023235"/>
    </source>
</evidence>
<dbReference type="PRINTS" id="PR01159">
    <property type="entry name" value="DNAGYRASEB"/>
</dbReference>
<comment type="catalytic activity">
    <reaction evidence="1">
        <text>ATP-dependent breakage, passage and rejoining of double-stranded DNA.</text>
        <dbReference type="EC" id="5.6.2.2"/>
    </reaction>
</comment>
<evidence type="ECO:0000256" key="6">
    <source>
        <dbReference type="ARBA" id="ARBA00022741"/>
    </source>
</evidence>
<dbReference type="Gene3D" id="3.40.50.670">
    <property type="match status" value="1"/>
</dbReference>
<dbReference type="GO" id="GO:0005524">
    <property type="term" value="F:ATP binding"/>
    <property type="evidence" value="ECO:0007669"/>
    <property type="project" value="UniProtKB-KW"/>
</dbReference>
<keyword evidence="11 13" id="KW-0413">Isomerase</keyword>
<dbReference type="InterPro" id="IPR013760">
    <property type="entry name" value="Topo_IIA-like_dom_sf"/>
</dbReference>
<dbReference type="PRINTS" id="PR00418">
    <property type="entry name" value="TPI2FAMILY"/>
</dbReference>
<dbReference type="InterPro" id="IPR002288">
    <property type="entry name" value="DNA_gyrase_B_C"/>
</dbReference>
<dbReference type="InterPro" id="IPR013506">
    <property type="entry name" value="Topo_IIA_bsu_dom2"/>
</dbReference>
<feature type="domain" description="Toprim" evidence="12">
    <location>
        <begin position="427"/>
        <end position="541"/>
    </location>
</feature>
<comment type="caution">
    <text evidence="13">The sequence shown here is derived from an EMBL/GenBank/DDBJ whole genome shotgun (WGS) entry which is preliminary data.</text>
</comment>
<dbReference type="GO" id="GO:0003677">
    <property type="term" value="F:DNA binding"/>
    <property type="evidence" value="ECO:0007669"/>
    <property type="project" value="UniProtKB-KW"/>
</dbReference>
<dbReference type="InterPro" id="IPR001241">
    <property type="entry name" value="Topo_IIA"/>
</dbReference>
<gene>
    <name evidence="13" type="ORF">EBV78_01375</name>
</gene>
<dbReference type="InterPro" id="IPR003594">
    <property type="entry name" value="HATPase_dom"/>
</dbReference>
<dbReference type="InterPro" id="IPR036890">
    <property type="entry name" value="HATPase_C_sf"/>
</dbReference>
<keyword evidence="8" id="KW-0460">Magnesium</keyword>
<evidence type="ECO:0000256" key="7">
    <source>
        <dbReference type="ARBA" id="ARBA00022840"/>
    </source>
</evidence>
<evidence type="ECO:0000259" key="12">
    <source>
        <dbReference type="PROSITE" id="PS50880"/>
    </source>
</evidence>
<dbReference type="FunFam" id="3.30.565.10:FF:000002">
    <property type="entry name" value="DNA gyrase subunit B"/>
    <property type="match status" value="1"/>
</dbReference>
<dbReference type="InterPro" id="IPR020568">
    <property type="entry name" value="Ribosomal_Su5_D2-typ_SF"/>
</dbReference>
<dbReference type="InterPro" id="IPR013759">
    <property type="entry name" value="Topo_IIA_B_C"/>
</dbReference>
<dbReference type="PROSITE" id="PS50880">
    <property type="entry name" value="TOPRIM"/>
    <property type="match status" value="1"/>
</dbReference>
<evidence type="ECO:0000313" key="14">
    <source>
        <dbReference type="Proteomes" id="UP000572953"/>
    </source>
</evidence>
<dbReference type="GO" id="GO:0046872">
    <property type="term" value="F:metal ion binding"/>
    <property type="evidence" value="ECO:0007669"/>
    <property type="project" value="UniProtKB-KW"/>
</dbReference>
<dbReference type="PANTHER" id="PTHR45866">
    <property type="entry name" value="DNA GYRASE/TOPOISOMERASE SUBUNIT B"/>
    <property type="match status" value="1"/>
</dbReference>
<dbReference type="SUPFAM" id="SSF55874">
    <property type="entry name" value="ATPase domain of HSP90 chaperone/DNA topoisomerase II/histidine kinase"/>
    <property type="match status" value="1"/>
</dbReference>
<organism evidence="13 14">
    <name type="scientific">Candidatus Fonsibacter lacus</name>
    <dbReference type="NCBI Taxonomy" id="2576439"/>
    <lineage>
        <taxon>Bacteria</taxon>
        <taxon>Pseudomonadati</taxon>
        <taxon>Pseudomonadota</taxon>
        <taxon>Alphaproteobacteria</taxon>
        <taxon>Candidatus Pelagibacterales</taxon>
        <taxon>Candidatus Pelagibacterales incertae sedis</taxon>
        <taxon>Candidatus Fonsibacter</taxon>
    </lineage>
</organism>
<evidence type="ECO:0000256" key="8">
    <source>
        <dbReference type="ARBA" id="ARBA00022842"/>
    </source>
</evidence>